<reference evidence="2 3" key="1">
    <citation type="submission" date="2017-11" db="EMBL/GenBank/DDBJ databases">
        <title>Understudied soil microbes with underappreciated capabilities: Untangling the Clostridium saccharolyticum group.</title>
        <authorList>
            <person name="Leschine S."/>
        </authorList>
    </citation>
    <scope>NUCLEOTIDE SEQUENCE [LARGE SCALE GENOMIC DNA]</scope>
    <source>
        <strain evidence="2 3">18A</strain>
    </source>
</reference>
<evidence type="ECO:0000313" key="3">
    <source>
        <dbReference type="Proteomes" id="UP000231092"/>
    </source>
</evidence>
<sequence length="333" mass="39235">MSNKFHQENILLIREYIENTRFLVENTSLLFSDEILKQIYEILSGFTEEWNVKLVGCYSYSALPSIVKLDKDYLIFDFHMVPILFEIATILDSQSSLLLKYFFCMRNAEIEESNNNLIGKEAYSRVLAELPIHNTKNNYLKSLFDIKLDILLQCVFLIFHELGHYMPLNIDRYKEIVKYCSSELLHTELEDSVLKEVSADAFAKTCLMRFASDMGIDINRTYRMCRRTMMSTTIYKTLILNADNLIALSQRDVVLSIMVEMERDIPGSKLKGFDIKSHRKESSKDFSFFSSNLEDVCKFCISRYEYHLQDLKEKNKEYTIQQSDKRKNYLFFE</sequence>
<feature type="coiled-coil region" evidence="1">
    <location>
        <begin position="301"/>
        <end position="328"/>
    </location>
</feature>
<proteinExistence type="predicted"/>
<keyword evidence="1" id="KW-0175">Coiled coil</keyword>
<organism evidence="2 3">
    <name type="scientific">[Clostridium] celerecrescens 18A</name>
    <dbReference type="NCBI Taxonomy" id="1286362"/>
    <lineage>
        <taxon>Bacteria</taxon>
        <taxon>Bacillati</taxon>
        <taxon>Bacillota</taxon>
        <taxon>Clostridia</taxon>
        <taxon>Lachnospirales</taxon>
        <taxon>Lachnospiraceae</taxon>
        <taxon>Lacrimispora</taxon>
    </lineage>
</organism>
<evidence type="ECO:0000256" key="1">
    <source>
        <dbReference type="SAM" id="Coils"/>
    </source>
</evidence>
<evidence type="ECO:0000313" key="2">
    <source>
        <dbReference type="EMBL" id="PJJ30158.1"/>
    </source>
</evidence>
<dbReference type="AlphaFoldDB" id="A0A2M8Z9M7"/>
<comment type="caution">
    <text evidence="2">The sequence shown here is derived from an EMBL/GenBank/DDBJ whole genome shotgun (WGS) entry which is preliminary data.</text>
</comment>
<dbReference type="Proteomes" id="UP000231092">
    <property type="component" value="Unassembled WGS sequence"/>
</dbReference>
<accession>A0A2M8Z9M7</accession>
<name>A0A2M8Z9M7_9FIRM</name>
<protein>
    <submittedName>
        <fullName evidence="2">Uncharacterized protein</fullName>
    </submittedName>
</protein>
<gene>
    <name evidence="2" type="ORF">H171_3735</name>
</gene>
<dbReference type="RefSeq" id="WP_100306442.1">
    <property type="nucleotide sequence ID" value="NZ_PGET01000001.1"/>
</dbReference>
<dbReference type="EMBL" id="PGET01000001">
    <property type="protein sequence ID" value="PJJ30158.1"/>
    <property type="molecule type" value="Genomic_DNA"/>
</dbReference>